<dbReference type="Pfam" id="PF02518">
    <property type="entry name" value="HATPase_c"/>
    <property type="match status" value="1"/>
</dbReference>
<evidence type="ECO:0000256" key="8">
    <source>
        <dbReference type="ARBA" id="ARBA00022741"/>
    </source>
</evidence>
<dbReference type="Pfam" id="PF00512">
    <property type="entry name" value="HisKA"/>
    <property type="match status" value="1"/>
</dbReference>
<keyword evidence="7 13" id="KW-0812">Transmembrane</keyword>
<dbReference type="SMART" id="SM00388">
    <property type="entry name" value="HisKA"/>
    <property type="match status" value="1"/>
</dbReference>
<feature type="chain" id="PRO_5046471476" description="histidine kinase" evidence="14">
    <location>
        <begin position="29"/>
        <end position="424"/>
    </location>
</feature>
<evidence type="ECO:0000256" key="9">
    <source>
        <dbReference type="ARBA" id="ARBA00022777"/>
    </source>
</evidence>
<evidence type="ECO:0000256" key="14">
    <source>
        <dbReference type="SAM" id="SignalP"/>
    </source>
</evidence>
<dbReference type="PROSITE" id="PS50109">
    <property type="entry name" value="HIS_KIN"/>
    <property type="match status" value="1"/>
</dbReference>
<feature type="transmembrane region" description="Helical" evidence="13">
    <location>
        <begin position="138"/>
        <end position="164"/>
    </location>
</feature>
<dbReference type="SUPFAM" id="SSF55874">
    <property type="entry name" value="ATPase domain of HSP90 chaperone/DNA topoisomerase II/histidine kinase"/>
    <property type="match status" value="1"/>
</dbReference>
<keyword evidence="4" id="KW-1003">Cell membrane</keyword>
<keyword evidence="13" id="KW-0472">Membrane</keyword>
<evidence type="ECO:0000256" key="5">
    <source>
        <dbReference type="ARBA" id="ARBA00022553"/>
    </source>
</evidence>
<keyword evidence="9 17" id="KW-0418">Kinase</keyword>
<comment type="catalytic activity">
    <reaction evidence="1">
        <text>ATP + protein L-histidine = ADP + protein N-phospho-L-histidine.</text>
        <dbReference type="EC" id="2.7.13.3"/>
    </reaction>
</comment>
<feature type="domain" description="Histidine kinase" evidence="15">
    <location>
        <begin position="225"/>
        <end position="421"/>
    </location>
</feature>
<protein>
    <recommendedName>
        <fullName evidence="3">histidine kinase</fullName>
        <ecNumber evidence="3">2.7.13.3</ecNumber>
    </recommendedName>
</protein>
<keyword evidence="10" id="KW-0067">ATP-binding</keyword>
<proteinExistence type="predicted"/>
<keyword evidence="11 13" id="KW-1133">Transmembrane helix</keyword>
<organism evidence="17 18">
    <name type="scientific">Jatrophihabitans lederbergiae</name>
    <dbReference type="NCBI Taxonomy" id="3075547"/>
    <lineage>
        <taxon>Bacteria</taxon>
        <taxon>Bacillati</taxon>
        <taxon>Actinomycetota</taxon>
        <taxon>Actinomycetes</taxon>
        <taxon>Jatrophihabitantales</taxon>
        <taxon>Jatrophihabitantaceae</taxon>
        <taxon>Jatrophihabitans</taxon>
    </lineage>
</organism>
<dbReference type="CDD" id="cd00082">
    <property type="entry name" value="HisKA"/>
    <property type="match status" value="1"/>
</dbReference>
<name>A0ABU2J919_9ACTN</name>
<dbReference type="GO" id="GO:0016301">
    <property type="term" value="F:kinase activity"/>
    <property type="evidence" value="ECO:0007669"/>
    <property type="project" value="UniProtKB-KW"/>
</dbReference>
<evidence type="ECO:0000256" key="7">
    <source>
        <dbReference type="ARBA" id="ARBA00022692"/>
    </source>
</evidence>
<dbReference type="RefSeq" id="WP_311422622.1">
    <property type="nucleotide sequence ID" value="NZ_JAVREH010000008.1"/>
</dbReference>
<reference evidence="18" key="1">
    <citation type="submission" date="2023-07" db="EMBL/GenBank/DDBJ databases">
        <title>30 novel species of actinomycetes from the DSMZ collection.</title>
        <authorList>
            <person name="Nouioui I."/>
        </authorList>
    </citation>
    <scope>NUCLEOTIDE SEQUENCE [LARGE SCALE GENOMIC DNA]</scope>
    <source>
        <strain evidence="18">DSM 44399</strain>
    </source>
</reference>
<evidence type="ECO:0000313" key="18">
    <source>
        <dbReference type="Proteomes" id="UP001183176"/>
    </source>
</evidence>
<evidence type="ECO:0000256" key="1">
    <source>
        <dbReference type="ARBA" id="ARBA00000085"/>
    </source>
</evidence>
<evidence type="ECO:0000313" key="17">
    <source>
        <dbReference type="EMBL" id="MDT0261466.1"/>
    </source>
</evidence>
<comment type="caution">
    <text evidence="17">The sequence shown here is derived from an EMBL/GenBank/DDBJ whole genome shotgun (WGS) entry which is preliminary data.</text>
</comment>
<dbReference type="InterPro" id="IPR003661">
    <property type="entry name" value="HisK_dim/P_dom"/>
</dbReference>
<feature type="domain" description="HAMP" evidence="16">
    <location>
        <begin position="165"/>
        <end position="217"/>
    </location>
</feature>
<evidence type="ECO:0000256" key="4">
    <source>
        <dbReference type="ARBA" id="ARBA00022475"/>
    </source>
</evidence>
<dbReference type="Proteomes" id="UP001183176">
    <property type="component" value="Unassembled WGS sequence"/>
</dbReference>
<evidence type="ECO:0000256" key="6">
    <source>
        <dbReference type="ARBA" id="ARBA00022679"/>
    </source>
</evidence>
<dbReference type="InterPro" id="IPR003660">
    <property type="entry name" value="HAMP_dom"/>
</dbReference>
<dbReference type="Gene3D" id="6.10.340.10">
    <property type="match status" value="1"/>
</dbReference>
<keyword evidence="18" id="KW-1185">Reference proteome</keyword>
<evidence type="ECO:0000256" key="2">
    <source>
        <dbReference type="ARBA" id="ARBA00004651"/>
    </source>
</evidence>
<evidence type="ECO:0000256" key="10">
    <source>
        <dbReference type="ARBA" id="ARBA00022840"/>
    </source>
</evidence>
<dbReference type="InterPro" id="IPR036890">
    <property type="entry name" value="HATPase_C_sf"/>
</dbReference>
<evidence type="ECO:0000256" key="3">
    <source>
        <dbReference type="ARBA" id="ARBA00012438"/>
    </source>
</evidence>
<evidence type="ECO:0000256" key="13">
    <source>
        <dbReference type="SAM" id="Phobius"/>
    </source>
</evidence>
<dbReference type="SUPFAM" id="SSF158472">
    <property type="entry name" value="HAMP domain-like"/>
    <property type="match status" value="1"/>
</dbReference>
<dbReference type="InterPro" id="IPR003594">
    <property type="entry name" value="HATPase_dom"/>
</dbReference>
<dbReference type="SUPFAM" id="SSF47384">
    <property type="entry name" value="Homodimeric domain of signal transducing histidine kinase"/>
    <property type="match status" value="1"/>
</dbReference>
<dbReference type="InterPro" id="IPR050980">
    <property type="entry name" value="2C_sensor_his_kinase"/>
</dbReference>
<evidence type="ECO:0000256" key="12">
    <source>
        <dbReference type="ARBA" id="ARBA00023012"/>
    </source>
</evidence>
<keyword evidence="5" id="KW-0597">Phosphoprotein</keyword>
<dbReference type="Gene3D" id="3.30.565.10">
    <property type="entry name" value="Histidine kinase-like ATPase, C-terminal domain"/>
    <property type="match status" value="1"/>
</dbReference>
<dbReference type="CDD" id="cd06225">
    <property type="entry name" value="HAMP"/>
    <property type="match status" value="1"/>
</dbReference>
<dbReference type="Pfam" id="PF00672">
    <property type="entry name" value="HAMP"/>
    <property type="match status" value="1"/>
</dbReference>
<evidence type="ECO:0000259" key="15">
    <source>
        <dbReference type="PROSITE" id="PS50109"/>
    </source>
</evidence>
<dbReference type="InterPro" id="IPR005467">
    <property type="entry name" value="His_kinase_dom"/>
</dbReference>
<feature type="signal peptide" evidence="14">
    <location>
        <begin position="1"/>
        <end position="28"/>
    </location>
</feature>
<gene>
    <name evidence="17" type="ORF">RM423_08670</name>
</gene>
<comment type="subcellular location">
    <subcellularLocation>
        <location evidence="2">Cell membrane</location>
        <topology evidence="2">Multi-pass membrane protein</topology>
    </subcellularLocation>
</comment>
<evidence type="ECO:0000256" key="11">
    <source>
        <dbReference type="ARBA" id="ARBA00022989"/>
    </source>
</evidence>
<dbReference type="SMART" id="SM00304">
    <property type="entry name" value="HAMP"/>
    <property type="match status" value="1"/>
</dbReference>
<dbReference type="EC" id="2.7.13.3" evidence="3"/>
<dbReference type="Gene3D" id="1.10.287.130">
    <property type="match status" value="1"/>
</dbReference>
<dbReference type="PANTHER" id="PTHR44936:SF9">
    <property type="entry name" value="SENSOR PROTEIN CREC"/>
    <property type="match status" value="1"/>
</dbReference>
<dbReference type="EMBL" id="JAVREH010000008">
    <property type="protein sequence ID" value="MDT0261466.1"/>
    <property type="molecule type" value="Genomic_DNA"/>
</dbReference>
<keyword evidence="14" id="KW-0732">Signal</keyword>
<dbReference type="InterPro" id="IPR036097">
    <property type="entry name" value="HisK_dim/P_sf"/>
</dbReference>
<evidence type="ECO:0000259" key="16">
    <source>
        <dbReference type="PROSITE" id="PS50885"/>
    </source>
</evidence>
<accession>A0ABU2J919</accession>
<keyword evidence="12" id="KW-0902">Two-component regulatory system</keyword>
<dbReference type="PANTHER" id="PTHR44936">
    <property type="entry name" value="SENSOR PROTEIN CREC"/>
    <property type="match status" value="1"/>
</dbReference>
<dbReference type="PROSITE" id="PS50885">
    <property type="entry name" value="HAMP"/>
    <property type="match status" value="1"/>
</dbReference>
<sequence>MRHRVTLTAAATALLAVLLLAVPLAVFAARGYVTDERLELQQAAATAAASAHGDATRVHALRIDRSEIIASIYDSSGHLVDGPGPRDGDALILAAIRGTEATATTGNTIIVAAPVSDGDRVSGVVVLRSDLSAAHHRALIACLLIAAMSSAAVLIAAVAARLVARRLSAPIERLRAGARAMGDGDLNARVAPSGITEFDVLAASLNDAAARIQSMIGRERSLSAEISHQLRTPLTGLRLELERLHTSYPTDSRVEQALQSADRLADTVTDIIALARDLPDGQRCSVQDLLDGVTQRWHALLAEATRPLRVTAATNVPSEIAISAAAATQILDILIDNARTHGRGAVTVHAHALGTTVAFDVSDEGDGPEQEAHQLFADRDNSRVGGIGLPFARKLAEAEQARVTLTSTDPPIFSLVVRGSPGQD</sequence>
<keyword evidence="8" id="KW-0547">Nucleotide-binding</keyword>
<keyword evidence="6" id="KW-0808">Transferase</keyword>